<keyword evidence="2" id="KW-1185">Reference proteome</keyword>
<name>A0A8X6WWK9_9ARAC</name>
<evidence type="ECO:0000313" key="1">
    <source>
        <dbReference type="EMBL" id="GFY42638.1"/>
    </source>
</evidence>
<reference evidence="1" key="1">
    <citation type="submission" date="2020-08" db="EMBL/GenBank/DDBJ databases">
        <title>Multicomponent nature underlies the extraordinary mechanical properties of spider dragline silk.</title>
        <authorList>
            <person name="Kono N."/>
            <person name="Nakamura H."/>
            <person name="Mori M."/>
            <person name="Yoshida Y."/>
            <person name="Ohtoshi R."/>
            <person name="Malay A.D."/>
            <person name="Moran D.A.P."/>
            <person name="Tomita M."/>
            <person name="Numata K."/>
            <person name="Arakawa K."/>
        </authorList>
    </citation>
    <scope>NUCLEOTIDE SEQUENCE</scope>
</reference>
<gene>
    <name evidence="1" type="ORF">TNIN_383221</name>
</gene>
<dbReference type="Proteomes" id="UP000886998">
    <property type="component" value="Unassembled WGS sequence"/>
</dbReference>
<dbReference type="AlphaFoldDB" id="A0A8X6WWK9"/>
<accession>A0A8X6WWK9</accession>
<comment type="caution">
    <text evidence="1">The sequence shown here is derived from an EMBL/GenBank/DDBJ whole genome shotgun (WGS) entry which is preliminary data.</text>
</comment>
<dbReference type="EMBL" id="BMAV01003206">
    <property type="protein sequence ID" value="GFY42638.1"/>
    <property type="molecule type" value="Genomic_DNA"/>
</dbReference>
<organism evidence="1 2">
    <name type="scientific">Trichonephila inaurata madagascariensis</name>
    <dbReference type="NCBI Taxonomy" id="2747483"/>
    <lineage>
        <taxon>Eukaryota</taxon>
        <taxon>Metazoa</taxon>
        <taxon>Ecdysozoa</taxon>
        <taxon>Arthropoda</taxon>
        <taxon>Chelicerata</taxon>
        <taxon>Arachnida</taxon>
        <taxon>Araneae</taxon>
        <taxon>Araneomorphae</taxon>
        <taxon>Entelegynae</taxon>
        <taxon>Araneoidea</taxon>
        <taxon>Nephilidae</taxon>
        <taxon>Trichonephila</taxon>
        <taxon>Trichonephila inaurata</taxon>
    </lineage>
</organism>
<proteinExistence type="predicted"/>
<protein>
    <submittedName>
        <fullName evidence="1">Uncharacterized protein</fullName>
    </submittedName>
</protein>
<sequence length="112" mass="12963">MKNGDASNIPTESMEFLLKGSMVSEIAHNLKFEHNLFSSPPKGIPEAKVIIKQNKKTKQFTKRNFSIISSSREQKFLGSHFKRWAENSIGTSKYSYWRSDVARGRMWEFLAF</sequence>
<evidence type="ECO:0000313" key="2">
    <source>
        <dbReference type="Proteomes" id="UP000886998"/>
    </source>
</evidence>